<evidence type="ECO:0000313" key="2">
    <source>
        <dbReference type="EMBL" id="KAK9056511.1"/>
    </source>
</evidence>
<accession>A0AAP0CI95</accession>
<gene>
    <name evidence="2" type="ORF">SSX86_023873</name>
</gene>
<protein>
    <submittedName>
        <fullName evidence="2">Uncharacterized protein</fullName>
    </submittedName>
</protein>
<name>A0AAP0CI95_9ASTR</name>
<organism evidence="2 3">
    <name type="scientific">Deinandra increscens subsp. villosa</name>
    <dbReference type="NCBI Taxonomy" id="3103831"/>
    <lineage>
        <taxon>Eukaryota</taxon>
        <taxon>Viridiplantae</taxon>
        <taxon>Streptophyta</taxon>
        <taxon>Embryophyta</taxon>
        <taxon>Tracheophyta</taxon>
        <taxon>Spermatophyta</taxon>
        <taxon>Magnoliopsida</taxon>
        <taxon>eudicotyledons</taxon>
        <taxon>Gunneridae</taxon>
        <taxon>Pentapetalae</taxon>
        <taxon>asterids</taxon>
        <taxon>campanulids</taxon>
        <taxon>Asterales</taxon>
        <taxon>Asteraceae</taxon>
        <taxon>Asteroideae</taxon>
        <taxon>Heliantheae alliance</taxon>
        <taxon>Madieae</taxon>
        <taxon>Madiinae</taxon>
        <taxon>Deinandra</taxon>
    </lineage>
</organism>
<feature type="region of interest" description="Disordered" evidence="1">
    <location>
        <begin position="83"/>
        <end position="102"/>
    </location>
</feature>
<keyword evidence="3" id="KW-1185">Reference proteome</keyword>
<sequence>MQPPNMHARPKTNSSSLELKVRNIDGTVPMRKGNGGSSKPDVPVQTKPTVIPDIVKEQSDPATYADLDNLNLQGDTVRSVGKLDTKPTDPMISDPQNTSLEPQIPSYASTVKANVKESTPRKLNFRSMQLGTNDHGVDVVIPLETVVTHRMVYDARLSGSDSMAVMVDKGIPDEWNIELPILVPGVRDRLCSYSRQVWQLLQKRLGFPGCTMGWLAIVDELICRAGSKSFESVVGRISVAAAAYYVWKEHNDRIFRT</sequence>
<dbReference type="Proteomes" id="UP001408789">
    <property type="component" value="Unassembled WGS sequence"/>
</dbReference>
<dbReference type="EMBL" id="JBCNJP010000024">
    <property type="protein sequence ID" value="KAK9056511.1"/>
    <property type="molecule type" value="Genomic_DNA"/>
</dbReference>
<proteinExistence type="predicted"/>
<comment type="caution">
    <text evidence="2">The sequence shown here is derived from an EMBL/GenBank/DDBJ whole genome shotgun (WGS) entry which is preliminary data.</text>
</comment>
<feature type="region of interest" description="Disordered" evidence="1">
    <location>
        <begin position="1"/>
        <end position="46"/>
    </location>
</feature>
<evidence type="ECO:0000313" key="3">
    <source>
        <dbReference type="Proteomes" id="UP001408789"/>
    </source>
</evidence>
<evidence type="ECO:0000256" key="1">
    <source>
        <dbReference type="SAM" id="MobiDB-lite"/>
    </source>
</evidence>
<dbReference type="AlphaFoldDB" id="A0AAP0CI95"/>
<reference evidence="2 3" key="1">
    <citation type="submission" date="2024-04" db="EMBL/GenBank/DDBJ databases">
        <title>The reference genome of an endangered Asteraceae, Deinandra increscens subsp. villosa, native to the Central Coast of California.</title>
        <authorList>
            <person name="Guilliams M."/>
            <person name="Hasenstab-Lehman K."/>
            <person name="Meyer R."/>
            <person name="Mcevoy S."/>
        </authorList>
    </citation>
    <scope>NUCLEOTIDE SEQUENCE [LARGE SCALE GENOMIC DNA]</scope>
    <source>
        <tissue evidence="2">Leaf</tissue>
    </source>
</reference>